<name>A0A7Z0D256_9MICO</name>
<dbReference type="Gene3D" id="1.10.3720.10">
    <property type="entry name" value="MetI-like"/>
    <property type="match status" value="1"/>
</dbReference>
<keyword evidence="6 7" id="KW-0472">Membrane</keyword>
<dbReference type="Pfam" id="PF00528">
    <property type="entry name" value="BPD_transp_1"/>
    <property type="match status" value="1"/>
</dbReference>
<feature type="transmembrane region" description="Helical" evidence="7">
    <location>
        <begin position="69"/>
        <end position="93"/>
    </location>
</feature>
<evidence type="ECO:0000256" key="7">
    <source>
        <dbReference type="RuleBase" id="RU363032"/>
    </source>
</evidence>
<feature type="domain" description="ABC transmembrane type-1" evidence="8">
    <location>
        <begin position="70"/>
        <end position="261"/>
    </location>
</feature>
<evidence type="ECO:0000256" key="6">
    <source>
        <dbReference type="ARBA" id="ARBA00023136"/>
    </source>
</evidence>
<protein>
    <submittedName>
        <fullName evidence="9">Raffinose/stachyose/melibiose transport system permease protein</fullName>
    </submittedName>
</protein>
<comment type="subcellular location">
    <subcellularLocation>
        <location evidence="1 7">Cell membrane</location>
        <topology evidence="1 7">Multi-pass membrane protein</topology>
    </subcellularLocation>
</comment>
<feature type="transmembrane region" description="Helical" evidence="7">
    <location>
        <begin position="105"/>
        <end position="126"/>
    </location>
</feature>
<dbReference type="EMBL" id="JACBZP010000001">
    <property type="protein sequence ID" value="NYI67479.1"/>
    <property type="molecule type" value="Genomic_DNA"/>
</dbReference>
<dbReference type="CDD" id="cd06261">
    <property type="entry name" value="TM_PBP2"/>
    <property type="match status" value="1"/>
</dbReference>
<dbReference type="PANTHER" id="PTHR43744:SF8">
    <property type="entry name" value="SN-GLYCEROL-3-PHOSPHATE TRANSPORT SYSTEM PERMEASE PROTEIN UGPE"/>
    <property type="match status" value="1"/>
</dbReference>
<organism evidence="9 10">
    <name type="scientific">Spelaeicoccus albus</name>
    <dbReference type="NCBI Taxonomy" id="1280376"/>
    <lineage>
        <taxon>Bacteria</taxon>
        <taxon>Bacillati</taxon>
        <taxon>Actinomycetota</taxon>
        <taxon>Actinomycetes</taxon>
        <taxon>Micrococcales</taxon>
        <taxon>Brevibacteriaceae</taxon>
        <taxon>Spelaeicoccus</taxon>
    </lineage>
</organism>
<dbReference type="AlphaFoldDB" id="A0A7Z0D256"/>
<dbReference type="InterPro" id="IPR035906">
    <property type="entry name" value="MetI-like_sf"/>
</dbReference>
<proteinExistence type="inferred from homology"/>
<dbReference type="PANTHER" id="PTHR43744">
    <property type="entry name" value="ABC TRANSPORTER PERMEASE PROTEIN MG189-RELATED-RELATED"/>
    <property type="match status" value="1"/>
</dbReference>
<feature type="transmembrane region" description="Helical" evidence="7">
    <location>
        <begin position="12"/>
        <end position="32"/>
    </location>
</feature>
<keyword evidence="4 7" id="KW-0812">Transmembrane</keyword>
<reference evidence="9 10" key="1">
    <citation type="submission" date="2020-07" db="EMBL/GenBank/DDBJ databases">
        <title>Sequencing the genomes of 1000 actinobacteria strains.</title>
        <authorList>
            <person name="Klenk H.-P."/>
        </authorList>
    </citation>
    <scope>NUCLEOTIDE SEQUENCE [LARGE SCALE GENOMIC DNA]</scope>
    <source>
        <strain evidence="9 10">DSM 26341</strain>
    </source>
</reference>
<feature type="transmembrane region" description="Helical" evidence="7">
    <location>
        <begin position="182"/>
        <end position="207"/>
    </location>
</feature>
<dbReference type="Proteomes" id="UP000539111">
    <property type="component" value="Unassembled WGS sequence"/>
</dbReference>
<evidence type="ECO:0000256" key="2">
    <source>
        <dbReference type="ARBA" id="ARBA00022448"/>
    </source>
</evidence>
<keyword evidence="5 7" id="KW-1133">Transmembrane helix</keyword>
<dbReference type="GO" id="GO:0055085">
    <property type="term" value="P:transmembrane transport"/>
    <property type="evidence" value="ECO:0007669"/>
    <property type="project" value="InterPro"/>
</dbReference>
<comment type="caution">
    <text evidence="9">The sequence shown here is derived from an EMBL/GenBank/DDBJ whole genome shotgun (WGS) entry which is preliminary data.</text>
</comment>
<evidence type="ECO:0000256" key="4">
    <source>
        <dbReference type="ARBA" id="ARBA00022692"/>
    </source>
</evidence>
<evidence type="ECO:0000256" key="5">
    <source>
        <dbReference type="ARBA" id="ARBA00022989"/>
    </source>
</evidence>
<comment type="similarity">
    <text evidence="7">Belongs to the binding-protein-dependent transport system permease family.</text>
</comment>
<evidence type="ECO:0000256" key="3">
    <source>
        <dbReference type="ARBA" id="ARBA00022475"/>
    </source>
</evidence>
<feature type="transmembrane region" description="Helical" evidence="7">
    <location>
        <begin position="243"/>
        <end position="260"/>
    </location>
</feature>
<keyword evidence="10" id="KW-1185">Reference proteome</keyword>
<dbReference type="SUPFAM" id="SSF161098">
    <property type="entry name" value="MetI-like"/>
    <property type="match status" value="1"/>
</dbReference>
<dbReference type="GO" id="GO:0005886">
    <property type="term" value="C:plasma membrane"/>
    <property type="evidence" value="ECO:0007669"/>
    <property type="project" value="UniProtKB-SubCell"/>
</dbReference>
<dbReference type="InterPro" id="IPR000515">
    <property type="entry name" value="MetI-like"/>
</dbReference>
<keyword evidence="2 7" id="KW-0813">Transport</keyword>
<feature type="transmembrane region" description="Helical" evidence="7">
    <location>
        <begin position="138"/>
        <end position="161"/>
    </location>
</feature>
<dbReference type="PROSITE" id="PS50928">
    <property type="entry name" value="ABC_TM1"/>
    <property type="match status" value="1"/>
</dbReference>
<keyword evidence="3" id="KW-1003">Cell membrane</keyword>
<dbReference type="RefSeq" id="WP_179427471.1">
    <property type="nucleotide sequence ID" value="NZ_JACBZP010000001.1"/>
</dbReference>
<sequence length="275" mass="30245">MQKFLSTTSKATLYTFLICLGFIVVYPLFWMLSSAFKDNAGIFGNPFALPTSLNWQNFFDAWNDGARNFVLVSVVVTVVTTVTTVLISAWAAYGLTRVRLKGNTVILGIVLGGLMISPIAALLPLVDEFQAIGLYNTIWALIVVYTAFRIPFTTFLLRSYMITLPRELDEAALIDGASKGLVFWRIIFPLCRPILYSAGVLHVLFAWNEYAMALVLTSSTKVEPLPVGLTSLMGRVNSNFGEIFAAMCIAAAPIIILFFVSQRLFVRGLAEGSGK</sequence>
<evidence type="ECO:0000256" key="1">
    <source>
        <dbReference type="ARBA" id="ARBA00004651"/>
    </source>
</evidence>
<accession>A0A7Z0D256</accession>
<evidence type="ECO:0000313" key="10">
    <source>
        <dbReference type="Proteomes" id="UP000539111"/>
    </source>
</evidence>
<evidence type="ECO:0000313" key="9">
    <source>
        <dbReference type="EMBL" id="NYI67479.1"/>
    </source>
</evidence>
<gene>
    <name evidence="9" type="ORF">BJY26_001785</name>
</gene>
<evidence type="ECO:0000259" key="8">
    <source>
        <dbReference type="PROSITE" id="PS50928"/>
    </source>
</evidence>